<dbReference type="InterPro" id="IPR013087">
    <property type="entry name" value="Znf_C2H2_type"/>
</dbReference>
<evidence type="ECO:0000313" key="2">
    <source>
        <dbReference type="EMBL" id="KAI9257251.1"/>
    </source>
</evidence>
<sequence length="294" mass="35058">MDDLCLENIEKQIKRYKKSSYLPPTEQTTVTTDQQPKEVLYYCPYQRCRYSAVSRYSFSNHIRKKHDPKFQVLKSSKHVTFKSVSGRTINLNNSGDARDKLKHGDKLSLEDLFSSKEKTVMYYCPYRKCVFPYASLRNARRHFRKTHNVIVPEIKLNKRNLHTVLRAFKTPSGRILDFDENSRDLLDDENDTKTEMIMIKKTVETKENSTKNYCCPYKSCDFNSSTNRQIDVFNHIRYHHDHYFNPYSYEISPHFIFKNPQGKPIYFNEKSRATINYGERISVFFNKRFTQRLK</sequence>
<reference evidence="2" key="1">
    <citation type="journal article" date="2022" name="IScience">
        <title>Evolution of zygomycete secretomes and the origins of terrestrial fungal ecologies.</title>
        <authorList>
            <person name="Chang Y."/>
            <person name="Wang Y."/>
            <person name="Mondo S."/>
            <person name="Ahrendt S."/>
            <person name="Andreopoulos W."/>
            <person name="Barry K."/>
            <person name="Beard J."/>
            <person name="Benny G.L."/>
            <person name="Blankenship S."/>
            <person name="Bonito G."/>
            <person name="Cuomo C."/>
            <person name="Desiro A."/>
            <person name="Gervers K.A."/>
            <person name="Hundley H."/>
            <person name="Kuo A."/>
            <person name="LaButti K."/>
            <person name="Lang B.F."/>
            <person name="Lipzen A."/>
            <person name="O'Donnell K."/>
            <person name="Pangilinan J."/>
            <person name="Reynolds N."/>
            <person name="Sandor L."/>
            <person name="Smith M.E."/>
            <person name="Tsang A."/>
            <person name="Grigoriev I.V."/>
            <person name="Stajich J.E."/>
            <person name="Spatafora J.W."/>
        </authorList>
    </citation>
    <scope>NUCLEOTIDE SEQUENCE</scope>
    <source>
        <strain evidence="2">RSA 2281</strain>
    </source>
</reference>
<feature type="domain" description="C2H2-type" evidence="1">
    <location>
        <begin position="124"/>
        <end position="147"/>
    </location>
</feature>
<gene>
    <name evidence="2" type="ORF">BDA99DRAFT_134043</name>
</gene>
<dbReference type="SMART" id="SM00355">
    <property type="entry name" value="ZnF_C2H2"/>
    <property type="match status" value="3"/>
</dbReference>
<reference evidence="2" key="2">
    <citation type="submission" date="2023-02" db="EMBL/GenBank/DDBJ databases">
        <authorList>
            <consortium name="DOE Joint Genome Institute"/>
            <person name="Mondo S.J."/>
            <person name="Chang Y."/>
            <person name="Wang Y."/>
            <person name="Ahrendt S."/>
            <person name="Andreopoulos W."/>
            <person name="Barry K."/>
            <person name="Beard J."/>
            <person name="Benny G.L."/>
            <person name="Blankenship S."/>
            <person name="Bonito G."/>
            <person name="Cuomo C."/>
            <person name="Desiro A."/>
            <person name="Gervers K.A."/>
            <person name="Hundley H."/>
            <person name="Kuo A."/>
            <person name="LaButti K."/>
            <person name="Lang B.F."/>
            <person name="Lipzen A."/>
            <person name="O'Donnell K."/>
            <person name="Pangilinan J."/>
            <person name="Reynolds N."/>
            <person name="Sandor L."/>
            <person name="Smith M.W."/>
            <person name="Tsang A."/>
            <person name="Grigoriev I.V."/>
            <person name="Stajich J.E."/>
            <person name="Spatafora J.W."/>
        </authorList>
    </citation>
    <scope>NUCLEOTIDE SEQUENCE</scope>
    <source>
        <strain evidence="2">RSA 2281</strain>
    </source>
</reference>
<dbReference type="PROSITE" id="PS00028">
    <property type="entry name" value="ZINC_FINGER_C2H2_1"/>
    <property type="match status" value="1"/>
</dbReference>
<name>A0AAD5JW08_9FUNG</name>
<protein>
    <recommendedName>
        <fullName evidence="1">C2H2-type domain-containing protein</fullName>
    </recommendedName>
</protein>
<dbReference type="EMBL" id="JAIXMP010000020">
    <property type="protein sequence ID" value="KAI9257251.1"/>
    <property type="molecule type" value="Genomic_DNA"/>
</dbReference>
<accession>A0AAD5JW08</accession>
<proteinExistence type="predicted"/>
<evidence type="ECO:0000313" key="3">
    <source>
        <dbReference type="Proteomes" id="UP001209540"/>
    </source>
</evidence>
<keyword evidence="3" id="KW-1185">Reference proteome</keyword>
<organism evidence="2 3">
    <name type="scientific">Phascolomyces articulosus</name>
    <dbReference type="NCBI Taxonomy" id="60185"/>
    <lineage>
        <taxon>Eukaryota</taxon>
        <taxon>Fungi</taxon>
        <taxon>Fungi incertae sedis</taxon>
        <taxon>Mucoromycota</taxon>
        <taxon>Mucoromycotina</taxon>
        <taxon>Mucoromycetes</taxon>
        <taxon>Mucorales</taxon>
        <taxon>Lichtheimiaceae</taxon>
        <taxon>Phascolomyces</taxon>
    </lineage>
</organism>
<dbReference type="AlphaFoldDB" id="A0AAD5JW08"/>
<dbReference type="Proteomes" id="UP001209540">
    <property type="component" value="Unassembled WGS sequence"/>
</dbReference>
<evidence type="ECO:0000259" key="1">
    <source>
        <dbReference type="PROSITE" id="PS00028"/>
    </source>
</evidence>
<comment type="caution">
    <text evidence="2">The sequence shown here is derived from an EMBL/GenBank/DDBJ whole genome shotgun (WGS) entry which is preliminary data.</text>
</comment>